<dbReference type="PRINTS" id="PR00320">
    <property type="entry name" value="GPROTEINBRPT"/>
</dbReference>
<keyword evidence="3 9" id="KW-0853">WD repeat</keyword>
<dbReference type="PANTHER" id="PTHR22846:SF2">
    <property type="entry name" value="F-BOX-LIKE_WD REPEAT-CONTAINING PROTEIN EBI"/>
    <property type="match status" value="1"/>
</dbReference>
<dbReference type="InterPro" id="IPR036322">
    <property type="entry name" value="WD40_repeat_dom_sf"/>
</dbReference>
<feature type="transmembrane region" description="Helical" evidence="11">
    <location>
        <begin position="321"/>
        <end position="341"/>
    </location>
</feature>
<feature type="transmembrane region" description="Helical" evidence="11">
    <location>
        <begin position="242"/>
        <end position="266"/>
    </location>
</feature>
<dbReference type="SUPFAM" id="SSF50978">
    <property type="entry name" value="WD40 repeat-like"/>
    <property type="match status" value="1"/>
</dbReference>
<dbReference type="GO" id="GO:0003714">
    <property type="term" value="F:transcription corepressor activity"/>
    <property type="evidence" value="ECO:0007669"/>
    <property type="project" value="InterPro"/>
</dbReference>
<keyword evidence="14" id="KW-1185">Reference proteome</keyword>
<feature type="transmembrane region" description="Helical" evidence="11">
    <location>
        <begin position="287"/>
        <end position="305"/>
    </location>
</feature>
<keyword evidence="5" id="KW-0677">Repeat</keyword>
<feature type="repeat" description="WD" evidence="9">
    <location>
        <begin position="891"/>
        <end position="915"/>
    </location>
</feature>
<dbReference type="GO" id="GO:0008324">
    <property type="term" value="F:monoatomic cation transmembrane transporter activity"/>
    <property type="evidence" value="ECO:0007669"/>
    <property type="project" value="InterPro"/>
</dbReference>
<evidence type="ECO:0000256" key="9">
    <source>
        <dbReference type="PROSITE-ProRule" id="PRU00221"/>
    </source>
</evidence>
<dbReference type="AlphaFoldDB" id="A0A0K3CEK9"/>
<evidence type="ECO:0000313" key="14">
    <source>
        <dbReference type="Proteomes" id="UP000199069"/>
    </source>
</evidence>
<dbReference type="InterPro" id="IPR045183">
    <property type="entry name" value="Ebi-like"/>
</dbReference>
<gene>
    <name evidence="13" type="primary">FGENESH: predicted gene_5.408</name>
    <name evidence="13" type="ORF">BN2166_0028630</name>
</gene>
<dbReference type="Pfam" id="PF01545">
    <property type="entry name" value="Cation_efflux"/>
    <property type="match status" value="1"/>
</dbReference>
<dbReference type="SUPFAM" id="SSF161111">
    <property type="entry name" value="Cation efflux protein transmembrane domain-like"/>
    <property type="match status" value="1"/>
</dbReference>
<dbReference type="PROSITE" id="PS00678">
    <property type="entry name" value="WD_REPEATS_1"/>
    <property type="match status" value="2"/>
</dbReference>
<dbReference type="STRING" id="5286.A0A0K3CEK9"/>
<dbReference type="GO" id="GO:0034967">
    <property type="term" value="C:Set3 complex"/>
    <property type="evidence" value="ECO:0007669"/>
    <property type="project" value="TreeGrafter"/>
</dbReference>
<evidence type="ECO:0000259" key="12">
    <source>
        <dbReference type="Pfam" id="PF01545"/>
    </source>
</evidence>
<feature type="compositionally biased region" description="Basic and acidic residues" evidence="10">
    <location>
        <begin position="763"/>
        <end position="775"/>
    </location>
</feature>
<feature type="region of interest" description="Disordered" evidence="10">
    <location>
        <begin position="68"/>
        <end position="114"/>
    </location>
</feature>
<feature type="compositionally biased region" description="Low complexity" evidence="10">
    <location>
        <begin position="732"/>
        <end position="746"/>
    </location>
</feature>
<feature type="compositionally biased region" description="Low complexity" evidence="10">
    <location>
        <begin position="412"/>
        <end position="424"/>
    </location>
</feature>
<feature type="region of interest" description="Disordered" evidence="10">
    <location>
        <begin position="494"/>
        <end position="799"/>
    </location>
</feature>
<keyword evidence="4 11" id="KW-0812">Transmembrane</keyword>
<evidence type="ECO:0000256" key="6">
    <source>
        <dbReference type="ARBA" id="ARBA00022989"/>
    </source>
</evidence>
<dbReference type="InterPro" id="IPR001680">
    <property type="entry name" value="WD40_rpt"/>
</dbReference>
<protein>
    <recommendedName>
        <fullName evidence="12">Cation efflux protein transmembrane domain-containing protein</fullName>
    </recommendedName>
</protein>
<evidence type="ECO:0000256" key="11">
    <source>
        <dbReference type="SAM" id="Phobius"/>
    </source>
</evidence>
<dbReference type="GO" id="GO:0098771">
    <property type="term" value="P:inorganic ion homeostasis"/>
    <property type="evidence" value="ECO:0007669"/>
    <property type="project" value="UniProtKB-ARBA"/>
</dbReference>
<organism evidence="13 14">
    <name type="scientific">Rhodotorula toruloides</name>
    <name type="common">Yeast</name>
    <name type="synonym">Rhodosporidium toruloides</name>
    <dbReference type="NCBI Taxonomy" id="5286"/>
    <lineage>
        <taxon>Eukaryota</taxon>
        <taxon>Fungi</taxon>
        <taxon>Dikarya</taxon>
        <taxon>Basidiomycota</taxon>
        <taxon>Pucciniomycotina</taxon>
        <taxon>Microbotryomycetes</taxon>
        <taxon>Sporidiobolales</taxon>
        <taxon>Sporidiobolaceae</taxon>
        <taxon>Rhodotorula</taxon>
    </lineage>
</organism>
<keyword evidence="7 11" id="KW-0472">Membrane</keyword>
<dbReference type="SMART" id="SM00320">
    <property type="entry name" value="WD40"/>
    <property type="match status" value="8"/>
</dbReference>
<feature type="domain" description="Cation efflux protein transmembrane" evidence="12">
    <location>
        <begin position="220"/>
        <end position="395"/>
    </location>
</feature>
<dbReference type="InterPro" id="IPR058533">
    <property type="entry name" value="Cation_efflux_TM"/>
</dbReference>
<dbReference type="GO" id="GO:0016020">
    <property type="term" value="C:membrane"/>
    <property type="evidence" value="ECO:0007669"/>
    <property type="project" value="UniProtKB-SubCell"/>
</dbReference>
<dbReference type="InterPro" id="IPR015943">
    <property type="entry name" value="WD40/YVTN_repeat-like_dom_sf"/>
</dbReference>
<dbReference type="InterPro" id="IPR020472">
    <property type="entry name" value="WD40_PAC1"/>
</dbReference>
<dbReference type="PROSITE" id="PS50294">
    <property type="entry name" value="WD_REPEATS_REGION"/>
    <property type="match status" value="5"/>
</dbReference>
<evidence type="ECO:0000313" key="13">
    <source>
        <dbReference type="EMBL" id="CTR07002.1"/>
    </source>
</evidence>
<feature type="transmembrane region" description="Helical" evidence="11">
    <location>
        <begin position="214"/>
        <end position="236"/>
    </location>
</feature>
<evidence type="ECO:0000256" key="1">
    <source>
        <dbReference type="ARBA" id="ARBA00004123"/>
    </source>
</evidence>
<comment type="subcellular location">
    <subcellularLocation>
        <location evidence="2">Membrane</location>
        <topology evidence="2">Multi-pass membrane protein</topology>
    </subcellularLocation>
    <subcellularLocation>
        <location evidence="1">Nucleus</location>
    </subcellularLocation>
</comment>
<evidence type="ECO:0000256" key="5">
    <source>
        <dbReference type="ARBA" id="ARBA00022737"/>
    </source>
</evidence>
<dbReference type="OMA" id="CHARTWT"/>
<feature type="repeat" description="WD" evidence="9">
    <location>
        <begin position="925"/>
        <end position="966"/>
    </location>
</feature>
<feature type="compositionally biased region" description="Basic and acidic residues" evidence="10">
    <location>
        <begin position="595"/>
        <end position="607"/>
    </location>
</feature>
<reference evidence="13 14" key="1">
    <citation type="submission" date="2015-07" db="EMBL/GenBank/DDBJ databases">
        <authorList>
            <person name="Cajimat M.N.B."/>
            <person name="Milazzo M.L."/>
            <person name="Fulhorst C.F."/>
        </authorList>
    </citation>
    <scope>NUCLEOTIDE SEQUENCE [LARGE SCALE GENOMIC DNA]</scope>
    <source>
        <strain evidence="13">Single colony</strain>
    </source>
</reference>
<keyword evidence="6 11" id="KW-1133">Transmembrane helix</keyword>
<dbReference type="InterPro" id="IPR019775">
    <property type="entry name" value="WD40_repeat_CS"/>
</dbReference>
<sequence length="1212" mass="130432">MKAQKPTFVLHEEAESSPASRSTSRERAVPASPHHPPPLTTHLSYRRYSHDEGTRTPPSHHLCDLDEESALESTGGESENDALLANGRGARGTPKRRRTLPQNGYGTLGSPHGNYLTLNEGAPFKRTESILRLTGLIDDRAGEYEKFRKTDEELKKMPKKVRKFYERQNEQLDAFIEVDEILDNARAKAATGELLPVGLHSSEKQDDHRAAVKWAINFNLAINVLLIIAKIAVVFLSHSMSLIASTVDSAMDLLSTVIIFGTSRYIEHRDWKSSYIYPTGKRKMEPLGVLIFSVFMISSFLQVFIESVNRLFDKNLEFTRLPLVALLVMVSTIIIKAGVWLSCRAIKSASVEALQQDAENDIVFNFFSILFPFAGQLIGFRYLDAMGGALLSLYSYHHTSFSLLHESSLAGPSSSSNHSSTNVSPQPNGRSSAEPSRNPVMDQVVPPGHLVRLLQKGLLYLEAEARYRGDAPDPPPRIIGYSIPNSLPLPPLPKYVPPPPAPSAPAPKSASATPPVSGTSAAAIFESAPASKDKGKGKAKEVDGAPPAASGSVAPKKKKAAVAEEDVDGGEAAMKKARAASAVEGTAAGKKGKGKAVERDTKARKAPDDEDVDMEDASTTNEHEVEKPKKDTGKEREDAPPAVSTGAKREREKDDLRPPPAKKSASSVPPTSTSSAAASQPKRSASPVVSRKSKPAQNDAAQSASPSAPGPAPSKFRITMTTKTVSTSVPLQSPSAGPVVSAAQAAADKRRRGSGDSNQSKEGGGERLMKVKTETAESGLSSSSGSTLKKNGVTAPKSPLKTPATLKEIDMRGVKVIGSEDGRVVKLMGHTVAKIQPCSFNSKVPSLATGAADSTCRIWDVPSPPSSSAAQTIVSDPIVCKHASAQRRCDITCVAWNPSGSLLATASEDGVGRIWTPSGDLYLVLSMHQRSICSLKWNPSGTGLLTSSLDQTVCLWDPSNGKVRQQYSTHSDAVLDVDWNDDTTWVSASMDKQVHLMSTTRPTPLHRFKGHRDEVNGVKFSPCGTLIASCSDDTTIRVWSLRNIPAVARDIAARKVKQGDEERMIDMDEEDGGGGGCFVLEGHESDVHQIAWHPEAGKEGSDGPRLLASCSFDQTARLWDADTGTCLYTFARATDFVYSVAFEPTKGRYLATGSNDNKLDVWRVKDRALVSEYTHPSSIYEIAWHPHGQQIAVCGGTLEVAVVSVEEGQVSK</sequence>
<feature type="region of interest" description="Disordered" evidence="10">
    <location>
        <begin position="412"/>
        <end position="444"/>
    </location>
</feature>
<dbReference type="FunFam" id="1.20.1510.10:FF:000005">
    <property type="entry name" value="Putative Cation diffusion facilitator 1"/>
    <property type="match status" value="1"/>
</dbReference>
<accession>A0A0K3CEK9</accession>
<evidence type="ECO:0000256" key="8">
    <source>
        <dbReference type="ARBA" id="ARBA00023242"/>
    </source>
</evidence>
<feature type="repeat" description="WD" evidence="9">
    <location>
        <begin position="1080"/>
        <end position="1129"/>
    </location>
</feature>
<feature type="compositionally biased region" description="Polar residues" evidence="10">
    <location>
        <begin position="719"/>
        <end position="731"/>
    </location>
</feature>
<dbReference type="Gene3D" id="2.130.10.10">
    <property type="entry name" value="YVTN repeat-like/Quinoprotein amine dehydrogenase"/>
    <property type="match status" value="1"/>
</dbReference>
<dbReference type="CDD" id="cd00200">
    <property type="entry name" value="WD40"/>
    <property type="match status" value="1"/>
</dbReference>
<feature type="compositionally biased region" description="Low complexity" evidence="10">
    <location>
        <begin position="579"/>
        <end position="589"/>
    </location>
</feature>
<evidence type="ECO:0000256" key="4">
    <source>
        <dbReference type="ARBA" id="ARBA00022692"/>
    </source>
</evidence>
<feature type="compositionally biased region" description="Low complexity" evidence="10">
    <location>
        <begin position="662"/>
        <end position="679"/>
    </location>
</feature>
<dbReference type="PROSITE" id="PS50082">
    <property type="entry name" value="WD_REPEATS_2"/>
    <property type="match status" value="5"/>
</dbReference>
<name>A0A0K3CEK9_RHOTO</name>
<dbReference type="Gene3D" id="1.20.1510.10">
    <property type="entry name" value="Cation efflux protein transmembrane domain"/>
    <property type="match status" value="1"/>
</dbReference>
<feature type="compositionally biased region" description="Polar residues" evidence="10">
    <location>
        <begin position="425"/>
        <end position="435"/>
    </location>
</feature>
<evidence type="ECO:0000256" key="7">
    <source>
        <dbReference type="ARBA" id="ARBA00023136"/>
    </source>
</evidence>
<proteinExistence type="predicted"/>
<keyword evidence="8" id="KW-0539">Nucleus</keyword>
<feature type="repeat" description="WD" evidence="9">
    <location>
        <begin position="1008"/>
        <end position="1049"/>
    </location>
</feature>
<feature type="compositionally biased region" description="Basic and acidic residues" evidence="10">
    <location>
        <begin position="531"/>
        <end position="543"/>
    </location>
</feature>
<evidence type="ECO:0000256" key="3">
    <source>
        <dbReference type="ARBA" id="ARBA00022574"/>
    </source>
</evidence>
<feature type="transmembrane region" description="Helical" evidence="11">
    <location>
        <begin position="362"/>
        <end position="383"/>
    </location>
</feature>
<evidence type="ECO:0000256" key="2">
    <source>
        <dbReference type="ARBA" id="ARBA00004141"/>
    </source>
</evidence>
<feature type="compositionally biased region" description="Basic and acidic residues" evidence="10">
    <location>
        <begin position="621"/>
        <end position="639"/>
    </location>
</feature>
<dbReference type="Proteomes" id="UP000199069">
    <property type="component" value="Unassembled WGS sequence"/>
</dbReference>
<dbReference type="InterPro" id="IPR027469">
    <property type="entry name" value="Cation_efflux_TMD_sf"/>
</dbReference>
<dbReference type="GO" id="GO:0030003">
    <property type="term" value="P:intracellular monoatomic cation homeostasis"/>
    <property type="evidence" value="ECO:0007669"/>
    <property type="project" value="UniProtKB-ARBA"/>
</dbReference>
<dbReference type="EMBL" id="CWKI01000005">
    <property type="protein sequence ID" value="CTR07002.1"/>
    <property type="molecule type" value="Genomic_DNA"/>
</dbReference>
<dbReference type="PANTHER" id="PTHR22846">
    <property type="entry name" value="WD40 REPEAT PROTEIN"/>
    <property type="match status" value="1"/>
</dbReference>
<dbReference type="Pfam" id="PF00400">
    <property type="entry name" value="WD40"/>
    <property type="match status" value="7"/>
</dbReference>
<evidence type="ECO:0000256" key="10">
    <source>
        <dbReference type="SAM" id="MobiDB-lite"/>
    </source>
</evidence>
<feature type="compositionally biased region" description="Low complexity" evidence="10">
    <location>
        <begin position="544"/>
        <end position="554"/>
    </location>
</feature>
<feature type="repeat" description="WD" evidence="9">
    <location>
        <begin position="1130"/>
        <end position="1172"/>
    </location>
</feature>
<feature type="compositionally biased region" description="Low complexity" evidence="10">
    <location>
        <begin position="506"/>
        <end position="517"/>
    </location>
</feature>
<feature type="compositionally biased region" description="Basic and acidic residues" evidence="10">
    <location>
        <begin position="647"/>
        <end position="657"/>
    </location>
</feature>
<feature type="compositionally biased region" description="Pro residues" evidence="10">
    <location>
        <begin position="494"/>
        <end position="505"/>
    </location>
</feature>
<feature type="region of interest" description="Disordered" evidence="10">
    <location>
        <begin position="1"/>
        <end position="43"/>
    </location>
</feature>
<dbReference type="GO" id="GO:0006357">
    <property type="term" value="P:regulation of transcription by RNA polymerase II"/>
    <property type="evidence" value="ECO:0007669"/>
    <property type="project" value="TreeGrafter"/>
</dbReference>